<proteinExistence type="predicted"/>
<organism evidence="1 2">
    <name type="scientific">Coprococcus comes</name>
    <dbReference type="NCBI Taxonomy" id="410072"/>
    <lineage>
        <taxon>Bacteria</taxon>
        <taxon>Bacillati</taxon>
        <taxon>Bacillota</taxon>
        <taxon>Clostridia</taxon>
        <taxon>Lachnospirales</taxon>
        <taxon>Lachnospiraceae</taxon>
        <taxon>Coprococcus</taxon>
    </lineage>
</organism>
<dbReference type="InterPro" id="IPR010064">
    <property type="entry name" value="HK97-gp10_tail"/>
</dbReference>
<accession>A0A173ZF18</accession>
<reference evidence="1 2" key="1">
    <citation type="submission" date="2015-09" db="EMBL/GenBank/DDBJ databases">
        <authorList>
            <consortium name="Pathogen Informatics"/>
        </authorList>
    </citation>
    <scope>NUCLEOTIDE SEQUENCE [LARGE SCALE GENOMIC DNA]</scope>
    <source>
        <strain evidence="1 2">2789STDY5834866</strain>
    </source>
</reference>
<dbReference type="NCBIfam" id="TIGR01725">
    <property type="entry name" value="phge_HK97_gp10"/>
    <property type="match status" value="1"/>
</dbReference>
<dbReference type="RefSeq" id="WP_055260672.1">
    <property type="nucleotide sequence ID" value="NZ_CYZK01000003.1"/>
</dbReference>
<dbReference type="Pfam" id="PF04883">
    <property type="entry name" value="HK97-gp10_like"/>
    <property type="match status" value="1"/>
</dbReference>
<evidence type="ECO:0000313" key="1">
    <source>
        <dbReference type="EMBL" id="CUN74240.1"/>
    </source>
</evidence>
<gene>
    <name evidence="1" type="ORF">ERS852481_00745</name>
</gene>
<evidence type="ECO:0000313" key="2">
    <source>
        <dbReference type="Proteomes" id="UP000095362"/>
    </source>
</evidence>
<dbReference type="EMBL" id="CYZK01000003">
    <property type="protein sequence ID" value="CUN74240.1"/>
    <property type="molecule type" value="Genomic_DNA"/>
</dbReference>
<protein>
    <submittedName>
        <fullName evidence="1">Phage protein, HK97 gp10 family</fullName>
    </submittedName>
</protein>
<sequence length="110" mass="12247">MGVKLIGFEKLEAKLTKNLDLSKVKATVKKNGAQLQKTAQKNAPIDTGNLRQKIALEITDGGKTAEVESTAEYGAYVELGTRFMKAQPYLKPAFEEQKEKFKADMKELVR</sequence>
<dbReference type="Proteomes" id="UP000095362">
    <property type="component" value="Unassembled WGS sequence"/>
</dbReference>
<name>A0A173ZF18_9FIRM</name>
<dbReference type="AlphaFoldDB" id="A0A173ZF18"/>